<sequence length="60" mass="7022">MIKILMRYKKSTKNTYVFEEIDDSGDIPIDMLVKIPTLYIRKHCFDGKEPMQISVEVTKA</sequence>
<protein>
    <submittedName>
        <fullName evidence="1">Uncharacterized protein</fullName>
    </submittedName>
</protein>
<comment type="caution">
    <text evidence="1">The sequence shown here is derived from an EMBL/GenBank/DDBJ whole genome shotgun (WGS) entry which is preliminary data.</text>
</comment>
<dbReference type="EMBL" id="LAZR01004037">
    <property type="protein sequence ID" value="KKN12391.1"/>
    <property type="molecule type" value="Genomic_DNA"/>
</dbReference>
<dbReference type="AlphaFoldDB" id="A0A0F9QGT8"/>
<accession>A0A0F9QGT8</accession>
<proteinExistence type="predicted"/>
<evidence type="ECO:0000313" key="1">
    <source>
        <dbReference type="EMBL" id="KKN12391.1"/>
    </source>
</evidence>
<organism evidence="1">
    <name type="scientific">marine sediment metagenome</name>
    <dbReference type="NCBI Taxonomy" id="412755"/>
    <lineage>
        <taxon>unclassified sequences</taxon>
        <taxon>metagenomes</taxon>
        <taxon>ecological metagenomes</taxon>
    </lineage>
</organism>
<reference evidence="1" key="1">
    <citation type="journal article" date="2015" name="Nature">
        <title>Complex archaea that bridge the gap between prokaryotes and eukaryotes.</title>
        <authorList>
            <person name="Spang A."/>
            <person name="Saw J.H."/>
            <person name="Jorgensen S.L."/>
            <person name="Zaremba-Niedzwiedzka K."/>
            <person name="Martijn J."/>
            <person name="Lind A.E."/>
            <person name="van Eijk R."/>
            <person name="Schleper C."/>
            <person name="Guy L."/>
            <person name="Ettema T.J."/>
        </authorList>
    </citation>
    <scope>NUCLEOTIDE SEQUENCE</scope>
</reference>
<gene>
    <name evidence="1" type="ORF">LCGC14_1017020</name>
</gene>
<name>A0A0F9QGT8_9ZZZZ</name>